<evidence type="ECO:0000313" key="1">
    <source>
        <dbReference type="EMBL" id="GBO22503.1"/>
    </source>
</evidence>
<comment type="caution">
    <text evidence="1">The sequence shown here is derived from an EMBL/GenBank/DDBJ whole genome shotgun (WGS) entry which is preliminary data.</text>
</comment>
<dbReference type="PANTHER" id="PTHR37162">
    <property type="entry name" value="HAT FAMILY DIMERISATION DOMAINCONTAINING PROTEIN-RELATED"/>
    <property type="match status" value="1"/>
</dbReference>
<organism evidence="1 2">
    <name type="scientific">Araneus ventricosus</name>
    <name type="common">Orbweaver spider</name>
    <name type="synonym">Epeira ventricosa</name>
    <dbReference type="NCBI Taxonomy" id="182803"/>
    <lineage>
        <taxon>Eukaryota</taxon>
        <taxon>Metazoa</taxon>
        <taxon>Ecdysozoa</taxon>
        <taxon>Arthropoda</taxon>
        <taxon>Chelicerata</taxon>
        <taxon>Arachnida</taxon>
        <taxon>Araneae</taxon>
        <taxon>Araneomorphae</taxon>
        <taxon>Entelegynae</taxon>
        <taxon>Araneoidea</taxon>
        <taxon>Araneidae</taxon>
        <taxon>Araneus</taxon>
    </lineage>
</organism>
<dbReference type="AlphaFoldDB" id="A0A4Y2VB63"/>
<proteinExistence type="predicted"/>
<dbReference type="EMBL" id="BGPR01045581">
    <property type="protein sequence ID" value="GBO22503.1"/>
    <property type="molecule type" value="Genomic_DNA"/>
</dbReference>
<gene>
    <name evidence="1" type="ORF">AVEN_272332_1</name>
</gene>
<accession>A0A4Y2VB63</accession>
<dbReference type="Proteomes" id="UP000499080">
    <property type="component" value="Unassembled WGS sequence"/>
</dbReference>
<feature type="non-terminal residue" evidence="1">
    <location>
        <position position="1"/>
    </location>
</feature>
<sequence length="395" mass="45708">FTCDDDSKIPFISTSLPEIATLVYLASSEKELSELSEKLVMQICSIVFNFKTKPYDSFLTLGDAAENPEFPNWTVLEFFQKMHSLVKISCHLIEILVWRKKTAYYGAFGVAHYLENLLQENLNKKNFVFLFDESLNMMRQEKQMNIHARYWHQNKVSTIYFNSVFLGHSRSSDIYEEFISAIAKLKFSKTIQISMGGPNMNWKFYSMLQDYYFKEFGKNLFNIGSCGLHIMHNAFKAGCIASTWGIVDFLTALYYLFKNSPACRDDFLKESEGALPKKFIQHRWLENVPASESALNLPSIKKYVVSVDKGEHYQSNCKLYASVETHMHGNLLSVKLKVFHSIAKVLLPFLTKYQTDKPMLFFLPEKNCKPSTAAFCIIQEFKHCNYFAKAFLFGY</sequence>
<protein>
    <submittedName>
        <fullName evidence="1">Uncharacterized protein</fullName>
    </submittedName>
</protein>
<name>A0A4Y2VB63_ARAVE</name>
<dbReference type="PANTHER" id="PTHR37162:SF11">
    <property type="match status" value="1"/>
</dbReference>
<reference evidence="1 2" key="1">
    <citation type="journal article" date="2019" name="Sci. Rep.">
        <title>Orb-weaving spider Araneus ventricosus genome elucidates the spidroin gene catalogue.</title>
        <authorList>
            <person name="Kono N."/>
            <person name="Nakamura H."/>
            <person name="Ohtoshi R."/>
            <person name="Moran D.A.P."/>
            <person name="Shinohara A."/>
            <person name="Yoshida Y."/>
            <person name="Fujiwara M."/>
            <person name="Mori M."/>
            <person name="Tomita M."/>
            <person name="Arakawa K."/>
        </authorList>
    </citation>
    <scope>NUCLEOTIDE SEQUENCE [LARGE SCALE GENOMIC DNA]</scope>
</reference>
<keyword evidence="2" id="KW-1185">Reference proteome</keyword>
<evidence type="ECO:0000313" key="2">
    <source>
        <dbReference type="Proteomes" id="UP000499080"/>
    </source>
</evidence>
<dbReference type="OrthoDB" id="6473303at2759"/>